<dbReference type="InterPro" id="IPR050155">
    <property type="entry name" value="HAD-like_hydrolase_sf"/>
</dbReference>
<dbReference type="SUPFAM" id="SSF56784">
    <property type="entry name" value="HAD-like"/>
    <property type="match status" value="1"/>
</dbReference>
<protein>
    <submittedName>
        <fullName evidence="2">HAD family hydrolase</fullName>
    </submittedName>
</protein>
<dbReference type="InterPro" id="IPR023214">
    <property type="entry name" value="HAD_sf"/>
</dbReference>
<sequence>MNALTGDIKCVLFDFDGTLIDSRPALVGAYRAAFEEVLGRSFPELENDPQRLLTPRVAEVCRDIAGDRADECVEAYDRHYRAETYRLATLYPGVEEMLAALHELGIRTGIVTNKGRARTEKDLDWLGIAPDSMAAIICAEDTVERKPHPAPVALGIETAGFTPDQVVYVGDGPQDARSGRASGARTVSVLYGYYPEDLLAEAGADATASSPADLTRILTGTPPA</sequence>
<dbReference type="InterPro" id="IPR023198">
    <property type="entry name" value="PGP-like_dom2"/>
</dbReference>
<keyword evidence="3" id="KW-1185">Reference proteome</keyword>
<evidence type="ECO:0000313" key="2">
    <source>
        <dbReference type="EMBL" id="MCS5727957.1"/>
    </source>
</evidence>
<gene>
    <name evidence="2" type="ORF">N1028_18825</name>
</gene>
<dbReference type="EMBL" id="JANLCK010000017">
    <property type="protein sequence ID" value="MCS5727957.1"/>
    <property type="molecule type" value="Genomic_DNA"/>
</dbReference>
<dbReference type="Gene3D" id="1.10.150.240">
    <property type="entry name" value="Putative phosphatase, domain 2"/>
    <property type="match status" value="1"/>
</dbReference>
<dbReference type="PANTHER" id="PTHR43434">
    <property type="entry name" value="PHOSPHOGLYCOLATE PHOSPHATASE"/>
    <property type="match status" value="1"/>
</dbReference>
<dbReference type="GO" id="GO:0008967">
    <property type="term" value="F:phosphoglycolate phosphatase activity"/>
    <property type="evidence" value="ECO:0007669"/>
    <property type="project" value="TreeGrafter"/>
</dbReference>
<dbReference type="GO" id="GO:0005829">
    <property type="term" value="C:cytosol"/>
    <property type="evidence" value="ECO:0007669"/>
    <property type="project" value="TreeGrafter"/>
</dbReference>
<dbReference type="GO" id="GO:0006281">
    <property type="term" value="P:DNA repair"/>
    <property type="evidence" value="ECO:0007669"/>
    <property type="project" value="TreeGrafter"/>
</dbReference>
<feature type="region of interest" description="Disordered" evidence="1">
    <location>
        <begin position="205"/>
        <end position="224"/>
    </location>
</feature>
<evidence type="ECO:0000256" key="1">
    <source>
        <dbReference type="SAM" id="MobiDB-lite"/>
    </source>
</evidence>
<dbReference type="InterPro" id="IPR041492">
    <property type="entry name" value="HAD_2"/>
</dbReference>
<dbReference type="SFLD" id="SFLDG01135">
    <property type="entry name" value="C1.5.6:_HAD__Beta-PGM__Phospha"/>
    <property type="match status" value="1"/>
</dbReference>
<dbReference type="InterPro" id="IPR006439">
    <property type="entry name" value="HAD-SF_hydro_IA"/>
</dbReference>
<dbReference type="SFLD" id="SFLDS00003">
    <property type="entry name" value="Haloacid_Dehalogenase"/>
    <property type="match status" value="1"/>
</dbReference>
<dbReference type="SFLD" id="SFLDG01129">
    <property type="entry name" value="C1.5:_HAD__Beta-PGM__Phosphata"/>
    <property type="match status" value="1"/>
</dbReference>
<organism evidence="2 3">
    <name type="scientific">Herbiconiux oxytropis</name>
    <dbReference type="NCBI Taxonomy" id="2970915"/>
    <lineage>
        <taxon>Bacteria</taxon>
        <taxon>Bacillati</taxon>
        <taxon>Actinomycetota</taxon>
        <taxon>Actinomycetes</taxon>
        <taxon>Micrococcales</taxon>
        <taxon>Microbacteriaceae</taxon>
        <taxon>Herbiconiux</taxon>
    </lineage>
</organism>
<dbReference type="Proteomes" id="UP001165587">
    <property type="component" value="Unassembled WGS sequence"/>
</dbReference>
<accession>A0AA42BVE8</accession>
<comment type="caution">
    <text evidence="2">The sequence shown here is derived from an EMBL/GenBank/DDBJ whole genome shotgun (WGS) entry which is preliminary data.</text>
</comment>
<dbReference type="PRINTS" id="PR00413">
    <property type="entry name" value="HADHALOGNASE"/>
</dbReference>
<name>A0AA42BVE8_9MICO</name>
<reference evidence="2" key="1">
    <citation type="submission" date="2022-08" db="EMBL/GenBank/DDBJ databases">
        <authorList>
            <person name="Deng Y."/>
            <person name="Han X.-F."/>
            <person name="Zhang Y.-Q."/>
        </authorList>
    </citation>
    <scope>NUCLEOTIDE SEQUENCE</scope>
    <source>
        <strain evidence="2">CPCC 203407</strain>
    </source>
</reference>
<dbReference type="Gene3D" id="3.40.50.1000">
    <property type="entry name" value="HAD superfamily/HAD-like"/>
    <property type="match status" value="1"/>
</dbReference>
<dbReference type="RefSeq" id="WP_259531058.1">
    <property type="nucleotide sequence ID" value="NZ_JANLCK010000017.1"/>
</dbReference>
<keyword evidence="2" id="KW-0378">Hydrolase</keyword>
<evidence type="ECO:0000313" key="3">
    <source>
        <dbReference type="Proteomes" id="UP001165587"/>
    </source>
</evidence>
<proteinExistence type="predicted"/>
<dbReference type="InterPro" id="IPR036412">
    <property type="entry name" value="HAD-like_sf"/>
</dbReference>
<dbReference type="PANTHER" id="PTHR43434:SF1">
    <property type="entry name" value="PHOSPHOGLYCOLATE PHOSPHATASE"/>
    <property type="match status" value="1"/>
</dbReference>
<dbReference type="AlphaFoldDB" id="A0AA42BVE8"/>
<dbReference type="Pfam" id="PF13419">
    <property type="entry name" value="HAD_2"/>
    <property type="match status" value="1"/>
</dbReference>